<dbReference type="PROSITE" id="PS51782">
    <property type="entry name" value="LYSM"/>
    <property type="match status" value="2"/>
</dbReference>
<dbReference type="RefSeq" id="WP_161839347.1">
    <property type="nucleotide sequence ID" value="NZ_CP048000.1"/>
</dbReference>
<dbReference type="EMBL" id="CP048000">
    <property type="protein sequence ID" value="QHQ62524.1"/>
    <property type="molecule type" value="Genomic_DNA"/>
</dbReference>
<reference evidence="2 3" key="1">
    <citation type="submission" date="2020-01" db="EMBL/GenBank/DDBJ databases">
        <title>Genome analysis of Anaerocolumna sp. CBA3638.</title>
        <authorList>
            <person name="Kim J."/>
            <person name="Roh S.W."/>
        </authorList>
    </citation>
    <scope>NUCLEOTIDE SEQUENCE [LARGE SCALE GENOMIC DNA]</scope>
    <source>
        <strain evidence="2 3">CBA3638</strain>
    </source>
</reference>
<protein>
    <submittedName>
        <fullName evidence="2">LysM peptidoglycan-binding domain-containing protein</fullName>
    </submittedName>
</protein>
<gene>
    <name evidence="2" type="ORF">Ana3638_18470</name>
</gene>
<evidence type="ECO:0000313" key="2">
    <source>
        <dbReference type="EMBL" id="QHQ62524.1"/>
    </source>
</evidence>
<dbReference type="InterPro" id="IPR036779">
    <property type="entry name" value="LysM_dom_sf"/>
</dbReference>
<dbReference type="Gene3D" id="3.10.350.10">
    <property type="entry name" value="LysM domain"/>
    <property type="match status" value="2"/>
</dbReference>
<evidence type="ECO:0000313" key="3">
    <source>
        <dbReference type="Proteomes" id="UP000464314"/>
    </source>
</evidence>
<name>A0A6P1TNF3_9FIRM</name>
<dbReference type="KEGG" id="anr:Ana3638_18470"/>
<dbReference type="AlphaFoldDB" id="A0A6P1TNF3"/>
<dbReference type="SUPFAM" id="SSF54106">
    <property type="entry name" value="LysM domain"/>
    <property type="match status" value="2"/>
</dbReference>
<dbReference type="SMART" id="SM00257">
    <property type="entry name" value="LysM"/>
    <property type="match status" value="2"/>
</dbReference>
<proteinExistence type="predicted"/>
<dbReference type="Pfam" id="PF01476">
    <property type="entry name" value="LysM"/>
    <property type="match status" value="2"/>
</dbReference>
<feature type="domain" description="LysM" evidence="1">
    <location>
        <begin position="57"/>
        <end position="100"/>
    </location>
</feature>
<dbReference type="Proteomes" id="UP000464314">
    <property type="component" value="Chromosome"/>
</dbReference>
<dbReference type="InterPro" id="IPR018392">
    <property type="entry name" value="LysM"/>
</dbReference>
<organism evidence="2 3">
    <name type="scientific">Anaerocolumna sedimenticola</name>
    <dbReference type="NCBI Taxonomy" id="2696063"/>
    <lineage>
        <taxon>Bacteria</taxon>
        <taxon>Bacillati</taxon>
        <taxon>Bacillota</taxon>
        <taxon>Clostridia</taxon>
        <taxon>Lachnospirales</taxon>
        <taxon>Lachnospiraceae</taxon>
        <taxon>Anaerocolumna</taxon>
    </lineage>
</organism>
<dbReference type="CDD" id="cd00118">
    <property type="entry name" value="LysM"/>
    <property type="match status" value="2"/>
</dbReference>
<feature type="domain" description="LysM" evidence="1">
    <location>
        <begin position="1"/>
        <end position="45"/>
    </location>
</feature>
<accession>A0A6P1TNF3</accession>
<sequence>MIYNIKQGDTLYNISRANNVPLALILRANPYVDIYNLQVGDELCIPVTSPVTWNNVIPYVVQDEESLQAVLNQYGLDLQDVLEFNNMSGMDLTPGMTILIPVYDM</sequence>
<keyword evidence="3" id="KW-1185">Reference proteome</keyword>
<evidence type="ECO:0000259" key="1">
    <source>
        <dbReference type="PROSITE" id="PS51782"/>
    </source>
</evidence>